<comment type="similarity">
    <text evidence="2">In the C-terminal section; belongs to the transpeptidase family.</text>
</comment>
<evidence type="ECO:0000256" key="11">
    <source>
        <dbReference type="ARBA" id="ARBA00022984"/>
    </source>
</evidence>
<keyword evidence="7" id="KW-0328">Glycosyltransferase</keyword>
<keyword evidence="13" id="KW-0511">Multifunctional enzyme</keyword>
<evidence type="ECO:0000259" key="18">
    <source>
        <dbReference type="Pfam" id="PF00912"/>
    </source>
</evidence>
<keyword evidence="8" id="KW-0808">Transferase</keyword>
<comment type="subcellular location">
    <subcellularLocation>
        <location evidence="1">Cell membrane</location>
    </subcellularLocation>
</comment>
<evidence type="ECO:0000256" key="12">
    <source>
        <dbReference type="ARBA" id="ARBA00023136"/>
    </source>
</evidence>
<evidence type="ECO:0000256" key="10">
    <source>
        <dbReference type="ARBA" id="ARBA00022960"/>
    </source>
</evidence>
<keyword evidence="10" id="KW-0133">Cell shape</keyword>
<keyword evidence="6" id="KW-0645">Protease</keyword>
<keyword evidence="4" id="KW-1003">Cell membrane</keyword>
<evidence type="ECO:0000259" key="17">
    <source>
        <dbReference type="Pfam" id="PF00905"/>
    </source>
</evidence>
<keyword evidence="9" id="KW-0378">Hydrolase</keyword>
<dbReference type="GO" id="GO:0005886">
    <property type="term" value="C:plasma membrane"/>
    <property type="evidence" value="ECO:0007669"/>
    <property type="project" value="UniProtKB-SubCell"/>
</dbReference>
<evidence type="ECO:0000256" key="4">
    <source>
        <dbReference type="ARBA" id="ARBA00022475"/>
    </source>
</evidence>
<dbReference type="GO" id="GO:0030288">
    <property type="term" value="C:outer membrane-bounded periplasmic space"/>
    <property type="evidence" value="ECO:0007669"/>
    <property type="project" value="TreeGrafter"/>
</dbReference>
<keyword evidence="5 19" id="KW-0121">Carboxypeptidase</keyword>
<evidence type="ECO:0000256" key="7">
    <source>
        <dbReference type="ARBA" id="ARBA00022676"/>
    </source>
</evidence>
<dbReference type="InterPro" id="IPR001264">
    <property type="entry name" value="Glyco_trans_51"/>
</dbReference>
<dbReference type="GO" id="GO:0008658">
    <property type="term" value="F:penicillin binding"/>
    <property type="evidence" value="ECO:0007669"/>
    <property type="project" value="InterPro"/>
</dbReference>
<dbReference type="InterPro" id="IPR012338">
    <property type="entry name" value="Beta-lactam/transpept-like"/>
</dbReference>
<keyword evidence="14" id="KW-0961">Cell wall biogenesis/degradation</keyword>
<evidence type="ECO:0000313" key="20">
    <source>
        <dbReference type="Proteomes" id="UP000000742"/>
    </source>
</evidence>
<dbReference type="Gene3D" id="3.40.710.10">
    <property type="entry name" value="DD-peptidase/beta-lactamase superfamily"/>
    <property type="match status" value="1"/>
</dbReference>
<dbReference type="GO" id="GO:0009002">
    <property type="term" value="F:serine-type D-Ala-D-Ala carboxypeptidase activity"/>
    <property type="evidence" value="ECO:0007669"/>
    <property type="project" value="UniProtKB-EC"/>
</dbReference>
<dbReference type="CAZy" id="GT51">
    <property type="family name" value="Glycosyltransferase Family 51"/>
</dbReference>
<comment type="catalytic activity">
    <reaction evidence="15">
        <text>Preferential cleavage: (Ac)2-L-Lys-D-Ala-|-D-Ala. Also transpeptidation of peptidyl-alanyl moieties that are N-acyl substituents of D-alanine.</text>
        <dbReference type="EC" id="3.4.16.4"/>
    </reaction>
</comment>
<dbReference type="InterPro" id="IPR023346">
    <property type="entry name" value="Lysozyme-like_dom_sf"/>
</dbReference>
<dbReference type="GO" id="GO:0006508">
    <property type="term" value="P:proteolysis"/>
    <property type="evidence" value="ECO:0007669"/>
    <property type="project" value="UniProtKB-KW"/>
</dbReference>
<evidence type="ECO:0000256" key="15">
    <source>
        <dbReference type="ARBA" id="ARBA00034000"/>
    </source>
</evidence>
<dbReference type="SUPFAM" id="SSF53955">
    <property type="entry name" value="Lysozyme-like"/>
    <property type="match status" value="1"/>
</dbReference>
<dbReference type="EMBL" id="CP000922">
    <property type="protein sequence ID" value="ACJ35104.1"/>
    <property type="molecule type" value="Genomic_DNA"/>
</dbReference>
<evidence type="ECO:0000256" key="14">
    <source>
        <dbReference type="ARBA" id="ARBA00023316"/>
    </source>
</evidence>
<keyword evidence="11" id="KW-0573">Peptidoglycan synthesis</keyword>
<dbReference type="InterPro" id="IPR050396">
    <property type="entry name" value="Glycosyltr_51/Transpeptidase"/>
</dbReference>
<dbReference type="PANTHER" id="PTHR32282">
    <property type="entry name" value="BINDING PROTEIN TRANSPEPTIDASE, PUTATIVE-RELATED"/>
    <property type="match status" value="1"/>
</dbReference>
<dbReference type="Pfam" id="PF00905">
    <property type="entry name" value="Transpeptidase"/>
    <property type="match status" value="1"/>
</dbReference>
<accession>B7GMK2</accession>
<sequence length="686" mass="77478">MMAMEMIAIERWKRTFKYMRLFLWLAFIGSLLCTLTIAGLIIFAKWKGPPPLAVPQSTIFYAEDGTKIGENHYGGKRYWIHLSDMSQHAIDATIAIEDRKFFEHYGFDFKRIAGAIVANMKAMGKVQGASTITQQYARNLFLSYEKTWWRKMQEALYTIQLEANYEKNDILEGYLNTIYYGHGVYGIEAAANFYFGKSARDLTVAEAAMLAGIPKGPSYYSPLVDMERAKKRQRIVLHSMVEAKFSSEKEAEKAANEPLHLSNGEHMKTKTIAPYFQDAVKQMLKTTLGFDEETIEMGGLRVYTTLDVDMQAIAEAKVKETIHSQSNIQVALVAMEPKTGEIKALVGGRDYEKSPFNRATQAERQPGSTFKPFLYYVALQHGFTPSTQLRSEPTTFTLEDGSTYTPRNFNNYYANDTITLAQAIALSDNVYAVKTHLLLGQDKLVAIAKQLGITSKLKQVPSLALGTSPVKVIDMARAYSMIANGGKKVEPVFIKKVTNYEGKVLYEQRTNDEQILDPALAFVTTHLMTGMFDPSLNDYASVTGQSIMSCMTRPYAGKSGTTKTDSWMIGFTPQLVTAVWTGYDRDETIDRTDEKQYAKHIWVNFMEDSLRGRKVATFEPPEGVIGVYVDPHSGELATTACPIKRLSYYVVGTEPTDYCKDHPAEKKKKKKKKEKDSWLKRLFDWF</sequence>
<reference evidence="19 20" key="1">
    <citation type="journal article" date="2008" name="Genome Biol.">
        <title>Encapsulated in silica: genome, proteome and physiology of the thermophilic bacterium Anoxybacillus flavithermus WK1.</title>
        <authorList>
            <person name="Saw J.H."/>
            <person name="Mountain B.W."/>
            <person name="Feng L."/>
            <person name="Omelchenko M.V."/>
            <person name="Hou S."/>
            <person name="Saito J.A."/>
            <person name="Stott M.B."/>
            <person name="Li D."/>
            <person name="Zhao G."/>
            <person name="Wu J."/>
            <person name="Galperin M.Y."/>
            <person name="Koonin E.V."/>
            <person name="Makarova K.S."/>
            <person name="Wolf Y.I."/>
            <person name="Rigden D.J."/>
            <person name="Dunfield P.F."/>
            <person name="Wang L."/>
            <person name="Alam M."/>
        </authorList>
    </citation>
    <scope>NUCLEOTIDE SEQUENCE [LARGE SCALE GENOMIC DNA]</scope>
    <source>
        <strain evidence="20">DSM 21510 / WK1</strain>
    </source>
</reference>
<evidence type="ECO:0000256" key="3">
    <source>
        <dbReference type="ARBA" id="ARBA00007739"/>
    </source>
</evidence>
<evidence type="ECO:0000313" key="19">
    <source>
        <dbReference type="EMBL" id="ACJ35104.1"/>
    </source>
</evidence>
<evidence type="ECO:0000256" key="9">
    <source>
        <dbReference type="ARBA" id="ARBA00022801"/>
    </source>
</evidence>
<dbReference type="HOGENOM" id="CLU_006354_2_4_9"/>
<evidence type="ECO:0000256" key="1">
    <source>
        <dbReference type="ARBA" id="ARBA00004236"/>
    </source>
</evidence>
<evidence type="ECO:0000256" key="5">
    <source>
        <dbReference type="ARBA" id="ARBA00022645"/>
    </source>
</evidence>
<comment type="similarity">
    <text evidence="3">In the N-terminal section; belongs to the glycosyltransferase 51 family.</text>
</comment>
<dbReference type="PANTHER" id="PTHR32282:SF11">
    <property type="entry name" value="PENICILLIN-BINDING PROTEIN 1B"/>
    <property type="match status" value="1"/>
</dbReference>
<dbReference type="KEGG" id="afl:Aflv_2751"/>
<dbReference type="STRING" id="491915.Aflv_2751"/>
<dbReference type="FunFam" id="1.10.3810.10:FF:000001">
    <property type="entry name" value="Penicillin-binding protein 1A"/>
    <property type="match status" value="1"/>
</dbReference>
<proteinExistence type="inferred from homology"/>
<protein>
    <submittedName>
        <fullName evidence="19">Membrane carboxypeptidase (Penicillin-binding protein)</fullName>
    </submittedName>
</protein>
<dbReference type="GO" id="GO:0008955">
    <property type="term" value="F:peptidoglycan glycosyltransferase activity"/>
    <property type="evidence" value="ECO:0007669"/>
    <property type="project" value="UniProtKB-EC"/>
</dbReference>
<dbReference type="GO" id="GO:0009252">
    <property type="term" value="P:peptidoglycan biosynthetic process"/>
    <property type="evidence" value="ECO:0007669"/>
    <property type="project" value="UniProtKB-KW"/>
</dbReference>
<organism evidence="19 20">
    <name type="scientific">Anoxybacillus flavithermus (strain DSM 21510 / WK1)</name>
    <dbReference type="NCBI Taxonomy" id="491915"/>
    <lineage>
        <taxon>Bacteria</taxon>
        <taxon>Bacillati</taxon>
        <taxon>Bacillota</taxon>
        <taxon>Bacilli</taxon>
        <taxon>Bacillales</taxon>
        <taxon>Anoxybacillaceae</taxon>
        <taxon>Anoxybacillus</taxon>
    </lineage>
</organism>
<evidence type="ECO:0000256" key="2">
    <source>
        <dbReference type="ARBA" id="ARBA00007090"/>
    </source>
</evidence>
<dbReference type="FunFam" id="3.40.710.10:FF:000028">
    <property type="entry name" value="Penicillin-binding protein 1A"/>
    <property type="match status" value="1"/>
</dbReference>
<dbReference type="GO" id="GO:0008360">
    <property type="term" value="P:regulation of cell shape"/>
    <property type="evidence" value="ECO:0007669"/>
    <property type="project" value="UniProtKB-KW"/>
</dbReference>
<dbReference type="SUPFAM" id="SSF56601">
    <property type="entry name" value="beta-lactamase/transpeptidase-like"/>
    <property type="match status" value="1"/>
</dbReference>
<gene>
    <name evidence="19" type="ordered locus">Aflv_2751</name>
</gene>
<keyword evidence="12" id="KW-0472">Membrane</keyword>
<dbReference type="eggNOG" id="COG0744">
    <property type="taxonomic scope" value="Bacteria"/>
</dbReference>
<evidence type="ECO:0000256" key="6">
    <source>
        <dbReference type="ARBA" id="ARBA00022670"/>
    </source>
</evidence>
<name>B7GMK2_ANOFW</name>
<evidence type="ECO:0000256" key="8">
    <source>
        <dbReference type="ARBA" id="ARBA00022679"/>
    </source>
</evidence>
<dbReference type="InterPro" id="IPR036950">
    <property type="entry name" value="PBP_transglycosylase"/>
</dbReference>
<feature type="domain" description="Glycosyl transferase family 51" evidence="18">
    <location>
        <begin position="67"/>
        <end position="240"/>
    </location>
</feature>
<dbReference type="GO" id="GO:0071555">
    <property type="term" value="P:cell wall organization"/>
    <property type="evidence" value="ECO:0007669"/>
    <property type="project" value="UniProtKB-KW"/>
</dbReference>
<dbReference type="AlphaFoldDB" id="B7GMK2"/>
<dbReference type="NCBIfam" id="TIGR02074">
    <property type="entry name" value="PBP_1a_fam"/>
    <property type="match status" value="1"/>
</dbReference>
<evidence type="ECO:0000256" key="13">
    <source>
        <dbReference type="ARBA" id="ARBA00023268"/>
    </source>
</evidence>
<comment type="catalytic activity">
    <reaction evidence="16">
        <text>[GlcNAc-(1-&gt;4)-Mur2Ac(oyl-L-Ala-gamma-D-Glu-L-Lys-D-Ala-D-Ala)](n)-di-trans,octa-cis-undecaprenyl diphosphate + beta-D-GlcNAc-(1-&gt;4)-Mur2Ac(oyl-L-Ala-gamma-D-Glu-L-Lys-D-Ala-D-Ala)-di-trans,octa-cis-undecaprenyl diphosphate = [GlcNAc-(1-&gt;4)-Mur2Ac(oyl-L-Ala-gamma-D-Glu-L-Lys-D-Ala-D-Ala)](n+1)-di-trans,octa-cis-undecaprenyl diphosphate + di-trans,octa-cis-undecaprenyl diphosphate + H(+)</text>
        <dbReference type="Rhea" id="RHEA:23708"/>
        <dbReference type="Rhea" id="RHEA-COMP:9602"/>
        <dbReference type="Rhea" id="RHEA-COMP:9603"/>
        <dbReference type="ChEBI" id="CHEBI:15378"/>
        <dbReference type="ChEBI" id="CHEBI:58405"/>
        <dbReference type="ChEBI" id="CHEBI:60033"/>
        <dbReference type="ChEBI" id="CHEBI:78435"/>
        <dbReference type="EC" id="2.4.99.28"/>
    </reaction>
</comment>
<feature type="domain" description="Penicillin-binding protein transpeptidase" evidence="17">
    <location>
        <begin position="331"/>
        <end position="583"/>
    </location>
</feature>
<dbReference type="Proteomes" id="UP000000742">
    <property type="component" value="Chromosome"/>
</dbReference>
<evidence type="ECO:0000256" key="16">
    <source>
        <dbReference type="ARBA" id="ARBA00049902"/>
    </source>
</evidence>
<dbReference type="Gene3D" id="1.10.3810.10">
    <property type="entry name" value="Biosynthetic peptidoglycan transglycosylase-like"/>
    <property type="match status" value="1"/>
</dbReference>
<dbReference type="Pfam" id="PF00912">
    <property type="entry name" value="Transgly"/>
    <property type="match status" value="1"/>
</dbReference>
<dbReference type="InterPro" id="IPR001460">
    <property type="entry name" value="PCN-bd_Tpept"/>
</dbReference>